<comment type="pathway">
    <text evidence="3">Hormone biosynthesis.</text>
</comment>
<evidence type="ECO:0000256" key="13">
    <source>
        <dbReference type="ARBA" id="ARBA00025729"/>
    </source>
</evidence>
<dbReference type="SUPFAM" id="SSF55961">
    <property type="entry name" value="Bet v1-like"/>
    <property type="match status" value="1"/>
</dbReference>
<dbReference type="OrthoDB" id="426882at2759"/>
<dbReference type="Pfam" id="PF19298">
    <property type="entry name" value="KshA_C"/>
    <property type="match status" value="1"/>
</dbReference>
<evidence type="ECO:0000256" key="6">
    <source>
        <dbReference type="ARBA" id="ARBA00022723"/>
    </source>
</evidence>
<dbReference type="GO" id="GO:0008203">
    <property type="term" value="P:cholesterol metabolic process"/>
    <property type="evidence" value="ECO:0007669"/>
    <property type="project" value="InterPro"/>
</dbReference>
<comment type="catalytic activity">
    <reaction evidence="15">
        <text>cholesterol + NADH + O2 + H(+) = 7-dehydrocholesterol + NAD(+) + 2 H2O</text>
        <dbReference type="Rhea" id="RHEA:51644"/>
        <dbReference type="ChEBI" id="CHEBI:15377"/>
        <dbReference type="ChEBI" id="CHEBI:15378"/>
        <dbReference type="ChEBI" id="CHEBI:15379"/>
        <dbReference type="ChEBI" id="CHEBI:16113"/>
        <dbReference type="ChEBI" id="CHEBI:17759"/>
        <dbReference type="ChEBI" id="CHEBI:57540"/>
        <dbReference type="ChEBI" id="CHEBI:57945"/>
        <dbReference type="EC" id="1.14.19.21"/>
    </reaction>
    <physiologicalReaction direction="left-to-right" evidence="15">
        <dbReference type="Rhea" id="RHEA:51645"/>
    </physiologicalReaction>
</comment>
<evidence type="ECO:0000256" key="14">
    <source>
        <dbReference type="ARBA" id="ARBA00026095"/>
    </source>
</evidence>
<comment type="similarity">
    <text evidence="13">Belongs to the cholesterol 7-desaturase family.</text>
</comment>
<keyword evidence="6" id="KW-0479">Metal-binding</keyword>
<evidence type="ECO:0000256" key="5">
    <source>
        <dbReference type="ARBA" id="ARBA00022714"/>
    </source>
</evidence>
<dbReference type="GO" id="GO:0016020">
    <property type="term" value="C:membrane"/>
    <property type="evidence" value="ECO:0007669"/>
    <property type="project" value="UniProtKB-SubCell"/>
</dbReference>
<evidence type="ECO:0000256" key="1">
    <source>
        <dbReference type="ARBA" id="ARBA00001962"/>
    </source>
</evidence>
<dbReference type="InterPro" id="IPR045605">
    <property type="entry name" value="KshA-like_C"/>
</dbReference>
<keyword evidence="5" id="KW-0001">2Fe-2S</keyword>
<dbReference type="Pfam" id="PF00355">
    <property type="entry name" value="Rieske"/>
    <property type="match status" value="1"/>
</dbReference>
<dbReference type="InterPro" id="IPR050584">
    <property type="entry name" value="Cholesterol_7-desaturase"/>
</dbReference>
<dbReference type="PROSITE" id="PS51296">
    <property type="entry name" value="RIESKE"/>
    <property type="match status" value="1"/>
</dbReference>
<evidence type="ECO:0000256" key="2">
    <source>
        <dbReference type="ARBA" id="ARBA00004370"/>
    </source>
</evidence>
<evidence type="ECO:0000256" key="9">
    <source>
        <dbReference type="ARBA" id="ARBA00023004"/>
    </source>
</evidence>
<dbReference type="GO" id="GO:0005737">
    <property type="term" value="C:cytoplasm"/>
    <property type="evidence" value="ECO:0007669"/>
    <property type="project" value="TreeGrafter"/>
</dbReference>
<dbReference type="RefSeq" id="XP_020664806.2">
    <property type="nucleotide sequence ID" value="XM_020809147.2"/>
</dbReference>
<name>A0A6J0UVS9_9SAUR</name>
<evidence type="ECO:0000256" key="15">
    <source>
        <dbReference type="ARBA" id="ARBA00047853"/>
    </source>
</evidence>
<comment type="subcellular location">
    <subcellularLocation>
        <location evidence="2">Membrane</location>
    </subcellularLocation>
</comment>
<dbReference type="PANTHER" id="PTHR21266:SF32">
    <property type="entry name" value="CHOLESTEROL 7-DESATURASE NVD"/>
    <property type="match status" value="1"/>
</dbReference>
<dbReference type="Gene3D" id="3.90.380.10">
    <property type="entry name" value="Naphthalene 1,2-dioxygenase Alpha Subunit, Chain A, domain 1"/>
    <property type="match status" value="1"/>
</dbReference>
<protein>
    <recommendedName>
        <fullName evidence="14">cholesterol 7-desaturase</fullName>
        <ecNumber evidence="14">1.14.19.21</ecNumber>
    </recommendedName>
</protein>
<keyword evidence="19" id="KW-1185">Reference proteome</keyword>
<keyword evidence="4 17" id="KW-0812">Transmembrane</keyword>
<comment type="catalytic activity">
    <reaction evidence="16">
        <text>cholesterol + NADPH + O2 + H(+) = 7-dehydrocholesterol + NADP(+) + 2 H2O</text>
        <dbReference type="Rhea" id="RHEA:45024"/>
        <dbReference type="ChEBI" id="CHEBI:15377"/>
        <dbReference type="ChEBI" id="CHEBI:15378"/>
        <dbReference type="ChEBI" id="CHEBI:15379"/>
        <dbReference type="ChEBI" id="CHEBI:16113"/>
        <dbReference type="ChEBI" id="CHEBI:17759"/>
        <dbReference type="ChEBI" id="CHEBI:57783"/>
        <dbReference type="ChEBI" id="CHEBI:58349"/>
        <dbReference type="EC" id="1.14.19.21"/>
    </reaction>
    <physiologicalReaction direction="left-to-right" evidence="16">
        <dbReference type="Rhea" id="RHEA:45025"/>
    </physiologicalReaction>
</comment>
<evidence type="ECO:0000313" key="19">
    <source>
        <dbReference type="Proteomes" id="UP001652642"/>
    </source>
</evidence>
<dbReference type="InterPro" id="IPR017941">
    <property type="entry name" value="Rieske_2Fe-2S"/>
</dbReference>
<keyword evidence="11 17" id="KW-0472">Membrane</keyword>
<evidence type="ECO:0000256" key="10">
    <source>
        <dbReference type="ARBA" id="ARBA00023014"/>
    </source>
</evidence>
<dbReference type="GeneID" id="110087450"/>
<keyword evidence="8" id="KW-0560">Oxidoreductase</keyword>
<accession>A0A6J0UVS9</accession>
<sequence length="441" mass="49568">MGLAARLAQAGLVGAAAVGLLRALPAPEGPGAPPPAALLVLLLLLLLGGGAGGAWLLLRPLRIVRSPEAVGYLPEAGWSRAQVARRVRRARCLGEVPPVFPNGWFRLLGSEQLARGEVRNVAALGEQFAVFRDADGKAHVVDAYCPHLGANLAVGGRVVGSCIECPFHGWQFHGEDGRCTRVPYAEKVPAFAKVKVWPSREVNCMILVWYHCDGLAPTWEVPEQEELLSREWVFRGCTEHFINAHIEEIPENAADTAHLTILHGPSVLDGADLRHTSSRCWTFTKHHWQAEWQPESEPSAHCSRMVLNHRFTLFGWPLSLMDLAVVARQVGPGLVFMTFQHHFLGRGMIIQMVTPVEPLLQHVVHRLYYQRNIPAFIPKFMLWAECTQFERDVMIWNNKKYSSRPLLVKEDAAIQRHRRWYAQFYSENSVRFSSRSQNLDW</sequence>
<keyword evidence="9" id="KW-0408">Iron</keyword>
<reference evidence="20" key="1">
    <citation type="submission" date="2025-08" db="UniProtKB">
        <authorList>
            <consortium name="RefSeq"/>
        </authorList>
    </citation>
    <scope>IDENTIFICATION</scope>
</reference>
<dbReference type="KEGG" id="pvt:110087450"/>
<dbReference type="EC" id="1.14.19.21" evidence="14"/>
<dbReference type="Gene3D" id="2.102.10.10">
    <property type="entry name" value="Rieske [2Fe-2S] iron-sulphur domain"/>
    <property type="match status" value="1"/>
</dbReference>
<dbReference type="UniPathway" id="UPA01020"/>
<keyword evidence="10" id="KW-0411">Iron-sulfur</keyword>
<organism evidence="19 20">
    <name type="scientific">Pogona vitticeps</name>
    <name type="common">central bearded dragon</name>
    <dbReference type="NCBI Taxonomy" id="103695"/>
    <lineage>
        <taxon>Eukaryota</taxon>
        <taxon>Metazoa</taxon>
        <taxon>Chordata</taxon>
        <taxon>Craniata</taxon>
        <taxon>Vertebrata</taxon>
        <taxon>Euteleostomi</taxon>
        <taxon>Lepidosauria</taxon>
        <taxon>Squamata</taxon>
        <taxon>Bifurcata</taxon>
        <taxon>Unidentata</taxon>
        <taxon>Episquamata</taxon>
        <taxon>Toxicofera</taxon>
        <taxon>Iguania</taxon>
        <taxon>Acrodonta</taxon>
        <taxon>Agamidae</taxon>
        <taxon>Amphibolurinae</taxon>
        <taxon>Pogona</taxon>
    </lineage>
</organism>
<evidence type="ECO:0000313" key="20">
    <source>
        <dbReference type="RefSeq" id="XP_020664806.2"/>
    </source>
</evidence>
<dbReference type="SUPFAM" id="SSF50022">
    <property type="entry name" value="ISP domain"/>
    <property type="match status" value="1"/>
</dbReference>
<evidence type="ECO:0000256" key="17">
    <source>
        <dbReference type="SAM" id="Phobius"/>
    </source>
</evidence>
<dbReference type="PANTHER" id="PTHR21266">
    <property type="entry name" value="IRON-SULFUR DOMAIN CONTAINING PROTEIN"/>
    <property type="match status" value="1"/>
</dbReference>
<evidence type="ECO:0000256" key="7">
    <source>
        <dbReference type="ARBA" id="ARBA00022989"/>
    </source>
</evidence>
<dbReference type="GO" id="GO:0170056">
    <property type="term" value="F:cholesterol 7-desaturase [NAD(P)H] activity"/>
    <property type="evidence" value="ECO:0007669"/>
    <property type="project" value="UniProtKB-EC"/>
</dbReference>
<proteinExistence type="inferred from homology"/>
<comment type="cofactor">
    <cofactor evidence="1">
        <name>Fe cation</name>
        <dbReference type="ChEBI" id="CHEBI:24875"/>
    </cofactor>
</comment>
<comment type="pathway">
    <text evidence="12">Steroid hormone biosynthesis; dafachronic acid biosynthesis.</text>
</comment>
<evidence type="ECO:0000256" key="12">
    <source>
        <dbReference type="ARBA" id="ARBA00025712"/>
    </source>
</evidence>
<feature type="transmembrane region" description="Helical" evidence="17">
    <location>
        <begin position="39"/>
        <end position="58"/>
    </location>
</feature>
<evidence type="ECO:0000256" key="16">
    <source>
        <dbReference type="ARBA" id="ARBA00049548"/>
    </source>
</evidence>
<dbReference type="Proteomes" id="UP001652642">
    <property type="component" value="Chromosome Z"/>
</dbReference>
<dbReference type="InterPro" id="IPR036922">
    <property type="entry name" value="Rieske_2Fe-2S_sf"/>
</dbReference>
<evidence type="ECO:0000256" key="8">
    <source>
        <dbReference type="ARBA" id="ARBA00023002"/>
    </source>
</evidence>
<evidence type="ECO:0000256" key="11">
    <source>
        <dbReference type="ARBA" id="ARBA00023136"/>
    </source>
</evidence>
<evidence type="ECO:0000259" key="18">
    <source>
        <dbReference type="PROSITE" id="PS51296"/>
    </source>
</evidence>
<evidence type="ECO:0000256" key="3">
    <source>
        <dbReference type="ARBA" id="ARBA00004972"/>
    </source>
</evidence>
<evidence type="ECO:0000256" key="4">
    <source>
        <dbReference type="ARBA" id="ARBA00022692"/>
    </source>
</evidence>
<gene>
    <name evidence="20" type="primary">LOC110087450</name>
</gene>
<dbReference type="GO" id="GO:0046872">
    <property type="term" value="F:metal ion binding"/>
    <property type="evidence" value="ECO:0007669"/>
    <property type="project" value="UniProtKB-KW"/>
</dbReference>
<feature type="domain" description="Rieske" evidence="18">
    <location>
        <begin position="105"/>
        <end position="208"/>
    </location>
</feature>
<keyword evidence="7 17" id="KW-1133">Transmembrane helix</keyword>
<dbReference type="GO" id="GO:0051537">
    <property type="term" value="F:2 iron, 2 sulfur cluster binding"/>
    <property type="evidence" value="ECO:0007669"/>
    <property type="project" value="UniProtKB-KW"/>
</dbReference>
<dbReference type="AlphaFoldDB" id="A0A6J0UVS9"/>
<dbReference type="InParanoid" id="A0A6J0UVS9"/>